<evidence type="ECO:0000256" key="3">
    <source>
        <dbReference type="ARBA" id="ARBA00022801"/>
    </source>
</evidence>
<comment type="caution">
    <text evidence="6">The sequence shown here is derived from an EMBL/GenBank/DDBJ whole genome shotgun (WGS) entry which is preliminary data.</text>
</comment>
<keyword evidence="4" id="KW-0862">Zinc</keyword>
<keyword evidence="7" id="KW-1185">Reference proteome</keyword>
<dbReference type="GO" id="GO:0046098">
    <property type="term" value="P:guanine metabolic process"/>
    <property type="evidence" value="ECO:0007669"/>
    <property type="project" value="TreeGrafter"/>
</dbReference>
<feature type="domain" description="Amidohydrolase-related" evidence="5">
    <location>
        <begin position="51"/>
        <end position="402"/>
    </location>
</feature>
<dbReference type="GO" id="GO:0005829">
    <property type="term" value="C:cytosol"/>
    <property type="evidence" value="ECO:0007669"/>
    <property type="project" value="TreeGrafter"/>
</dbReference>
<dbReference type="AlphaFoldDB" id="A0A5C5ZRN0"/>
<dbReference type="Gene3D" id="2.30.40.10">
    <property type="entry name" value="Urease, subunit C, domain 1"/>
    <property type="match status" value="1"/>
</dbReference>
<protein>
    <submittedName>
        <fullName evidence="6">Guanine deaminase</fullName>
        <ecNumber evidence="6">3.5.4.3</ecNumber>
    </submittedName>
</protein>
<evidence type="ECO:0000256" key="2">
    <source>
        <dbReference type="ARBA" id="ARBA00022723"/>
    </source>
</evidence>
<gene>
    <name evidence="6" type="primary">guaD</name>
    <name evidence="6" type="ORF">Mal64_05530</name>
</gene>
<name>A0A5C5ZRN0_9BACT</name>
<evidence type="ECO:0000256" key="1">
    <source>
        <dbReference type="ARBA" id="ARBA00001947"/>
    </source>
</evidence>
<dbReference type="GO" id="GO:0008892">
    <property type="term" value="F:guanine deaminase activity"/>
    <property type="evidence" value="ECO:0007669"/>
    <property type="project" value="UniProtKB-EC"/>
</dbReference>
<dbReference type="InterPro" id="IPR051607">
    <property type="entry name" value="Metallo-dep_hydrolases"/>
</dbReference>
<keyword evidence="2" id="KW-0479">Metal-binding</keyword>
<evidence type="ECO:0000313" key="7">
    <source>
        <dbReference type="Proteomes" id="UP000315440"/>
    </source>
</evidence>
<dbReference type="InterPro" id="IPR032466">
    <property type="entry name" value="Metal_Hydrolase"/>
</dbReference>
<dbReference type="InterPro" id="IPR006680">
    <property type="entry name" value="Amidohydro-rel"/>
</dbReference>
<evidence type="ECO:0000313" key="6">
    <source>
        <dbReference type="EMBL" id="TWT90169.1"/>
    </source>
</evidence>
<dbReference type="SUPFAM" id="SSF51338">
    <property type="entry name" value="Composite domain of metallo-dependent hydrolases"/>
    <property type="match status" value="1"/>
</dbReference>
<dbReference type="InterPro" id="IPR011059">
    <property type="entry name" value="Metal-dep_hydrolase_composite"/>
</dbReference>
<dbReference type="PANTHER" id="PTHR11271:SF6">
    <property type="entry name" value="GUANINE DEAMINASE"/>
    <property type="match status" value="1"/>
</dbReference>
<dbReference type="EMBL" id="SJPQ01000001">
    <property type="protein sequence ID" value="TWT90169.1"/>
    <property type="molecule type" value="Genomic_DNA"/>
</dbReference>
<dbReference type="Gene3D" id="3.20.20.140">
    <property type="entry name" value="Metal-dependent hydrolases"/>
    <property type="match status" value="1"/>
</dbReference>
<evidence type="ECO:0000259" key="5">
    <source>
        <dbReference type="Pfam" id="PF01979"/>
    </source>
</evidence>
<dbReference type="GO" id="GO:0008270">
    <property type="term" value="F:zinc ion binding"/>
    <property type="evidence" value="ECO:0007669"/>
    <property type="project" value="TreeGrafter"/>
</dbReference>
<reference evidence="6 7" key="1">
    <citation type="submission" date="2019-02" db="EMBL/GenBank/DDBJ databases">
        <title>Deep-cultivation of Planctomycetes and their phenomic and genomic characterization uncovers novel biology.</title>
        <authorList>
            <person name="Wiegand S."/>
            <person name="Jogler M."/>
            <person name="Boedeker C."/>
            <person name="Pinto D."/>
            <person name="Vollmers J."/>
            <person name="Rivas-Marin E."/>
            <person name="Kohn T."/>
            <person name="Peeters S.H."/>
            <person name="Heuer A."/>
            <person name="Rast P."/>
            <person name="Oberbeckmann S."/>
            <person name="Bunk B."/>
            <person name="Jeske O."/>
            <person name="Meyerdierks A."/>
            <person name="Storesund J.E."/>
            <person name="Kallscheuer N."/>
            <person name="Luecker S."/>
            <person name="Lage O.M."/>
            <person name="Pohl T."/>
            <person name="Merkel B.J."/>
            <person name="Hornburger P."/>
            <person name="Mueller R.-W."/>
            <person name="Bruemmer F."/>
            <person name="Labrenz M."/>
            <person name="Spormann A.M."/>
            <person name="Op Den Camp H."/>
            <person name="Overmann J."/>
            <person name="Amann R."/>
            <person name="Jetten M.S.M."/>
            <person name="Mascher T."/>
            <person name="Medema M.H."/>
            <person name="Devos D.P."/>
            <person name="Kaster A.-K."/>
            <person name="Ovreas L."/>
            <person name="Rohde M."/>
            <person name="Galperin M.Y."/>
            <person name="Jogler C."/>
        </authorList>
    </citation>
    <scope>NUCLEOTIDE SEQUENCE [LARGE SCALE GENOMIC DNA]</scope>
    <source>
        <strain evidence="6 7">Mal64</strain>
    </source>
</reference>
<proteinExistence type="predicted"/>
<organism evidence="6 7">
    <name type="scientific">Pseudobythopirellula maris</name>
    <dbReference type="NCBI Taxonomy" id="2527991"/>
    <lineage>
        <taxon>Bacteria</taxon>
        <taxon>Pseudomonadati</taxon>
        <taxon>Planctomycetota</taxon>
        <taxon>Planctomycetia</taxon>
        <taxon>Pirellulales</taxon>
        <taxon>Lacipirellulaceae</taxon>
        <taxon>Pseudobythopirellula</taxon>
    </lineage>
</organism>
<evidence type="ECO:0000256" key="4">
    <source>
        <dbReference type="ARBA" id="ARBA00022833"/>
    </source>
</evidence>
<dbReference type="EC" id="3.5.4.3" evidence="6"/>
<dbReference type="Pfam" id="PF01979">
    <property type="entry name" value="Amidohydro_1"/>
    <property type="match status" value="1"/>
</dbReference>
<comment type="cofactor">
    <cofactor evidence="1">
        <name>Zn(2+)</name>
        <dbReference type="ChEBI" id="CHEBI:29105"/>
    </cofactor>
</comment>
<keyword evidence="3 6" id="KW-0378">Hydrolase</keyword>
<dbReference type="RefSeq" id="WP_146396699.1">
    <property type="nucleotide sequence ID" value="NZ_SJPQ01000001.1"/>
</dbReference>
<accession>A0A5C5ZRN0</accession>
<sequence>MILAGQLLLNDDPCAARIAPGYVRVEGDTIAEVVVGEVPASADAGGPHALVSPGLVDAHLHLPQFDTMGAHGLPLLEWLEGATFPAERRWEDPDFARSMTQRVVDQLFAHGTTAVCAYATVHHEGALAALETAAERGLRGVIGQVLMDREAPGFLCRDAEESIAGTARLLDLFPPGGRLAAAVTPRFAITCTPELLAQAGGLAAERNATVQTHLAETVAECQFVERLFGEASYTQVYDQAGLLTPRSVMGHGIHLSDEDRRLLKDRGSIIAHCPTANSFLRSGAMDRRALLGAECPMVLGSDIGAGYERSMVRVARAMVETASALGEGYPSAAEAWRQITAGTSETLGWSDAGFLKPGAPADLLLVEPDIDWLGGRVDPLAMLLFAWDDRWLRRTYARGELVYGSDAS</sequence>
<dbReference type="Proteomes" id="UP000315440">
    <property type="component" value="Unassembled WGS sequence"/>
</dbReference>
<dbReference type="SUPFAM" id="SSF51556">
    <property type="entry name" value="Metallo-dependent hydrolases"/>
    <property type="match status" value="1"/>
</dbReference>
<dbReference type="OrthoDB" id="9807210at2"/>
<dbReference type="PANTHER" id="PTHR11271">
    <property type="entry name" value="GUANINE DEAMINASE"/>
    <property type="match status" value="1"/>
</dbReference>